<feature type="region of interest" description="Disordered" evidence="1">
    <location>
        <begin position="24"/>
        <end position="120"/>
    </location>
</feature>
<name>A0A6J4J6H5_9ACTN</name>
<reference evidence="2" key="1">
    <citation type="submission" date="2020-02" db="EMBL/GenBank/DDBJ databases">
        <authorList>
            <person name="Meier V. D."/>
        </authorList>
    </citation>
    <scope>NUCLEOTIDE SEQUENCE</scope>
    <source>
        <strain evidence="2">AVDCRST_MAG52</strain>
    </source>
</reference>
<evidence type="ECO:0000256" key="1">
    <source>
        <dbReference type="SAM" id="MobiDB-lite"/>
    </source>
</evidence>
<sequence>GGRGRLPGLAAVDAGGRLGLVHDRSAAARAARDRRRRPRLVRPAGRLARARAGGGAPAGRAAGPRRVLRGAGRRPGGVVDRAAPRRPADLPRAGAAAAGPGVDAGASPTGGTAHRRGRPL</sequence>
<feature type="compositionally biased region" description="Low complexity" evidence="1">
    <location>
        <begin position="41"/>
        <end position="51"/>
    </location>
</feature>
<feature type="non-terminal residue" evidence="2">
    <location>
        <position position="120"/>
    </location>
</feature>
<evidence type="ECO:0000313" key="2">
    <source>
        <dbReference type="EMBL" id="CAA9268241.1"/>
    </source>
</evidence>
<feature type="compositionally biased region" description="Low complexity" evidence="1">
    <location>
        <begin position="90"/>
        <end position="106"/>
    </location>
</feature>
<dbReference type="AlphaFoldDB" id="A0A6J4J6H5"/>
<feature type="non-terminal residue" evidence="2">
    <location>
        <position position="1"/>
    </location>
</feature>
<accession>A0A6J4J6H5</accession>
<organism evidence="2">
    <name type="scientific">uncultured Blastococcus sp</name>
    <dbReference type="NCBI Taxonomy" id="217144"/>
    <lineage>
        <taxon>Bacteria</taxon>
        <taxon>Bacillati</taxon>
        <taxon>Actinomycetota</taxon>
        <taxon>Actinomycetes</taxon>
        <taxon>Geodermatophilales</taxon>
        <taxon>Geodermatophilaceae</taxon>
        <taxon>Blastococcus</taxon>
        <taxon>environmental samples</taxon>
    </lineage>
</organism>
<gene>
    <name evidence="2" type="ORF">AVDCRST_MAG52-3062</name>
</gene>
<proteinExistence type="predicted"/>
<protein>
    <submittedName>
        <fullName evidence="2">Uncharacterized protein</fullName>
    </submittedName>
</protein>
<dbReference type="EMBL" id="CADCTN010000211">
    <property type="protein sequence ID" value="CAA9268241.1"/>
    <property type="molecule type" value="Genomic_DNA"/>
</dbReference>